<dbReference type="SUPFAM" id="SSF53613">
    <property type="entry name" value="Ribokinase-like"/>
    <property type="match status" value="1"/>
</dbReference>
<keyword evidence="3" id="KW-0547">Nucleotide-binding</keyword>
<dbReference type="GO" id="GO:0016301">
    <property type="term" value="F:kinase activity"/>
    <property type="evidence" value="ECO:0007669"/>
    <property type="project" value="UniProtKB-KW"/>
</dbReference>
<dbReference type="PANTHER" id="PTHR43085">
    <property type="entry name" value="HEXOKINASE FAMILY MEMBER"/>
    <property type="match status" value="1"/>
</dbReference>
<dbReference type="EMBL" id="CP038634">
    <property type="protein sequence ID" value="QBY49961.1"/>
    <property type="molecule type" value="Genomic_DNA"/>
</dbReference>
<feature type="domain" description="Carbohydrate kinase PfkB" evidence="6">
    <location>
        <begin position="12"/>
        <end position="295"/>
    </location>
</feature>
<gene>
    <name evidence="7" type="ORF">E0W60_01690</name>
</gene>
<keyword evidence="4 7" id="KW-0418">Kinase</keyword>
<organism evidence="7 8">
    <name type="scientific">Cupriavidus oxalaticus</name>
    <dbReference type="NCBI Taxonomy" id="96344"/>
    <lineage>
        <taxon>Bacteria</taxon>
        <taxon>Pseudomonadati</taxon>
        <taxon>Pseudomonadota</taxon>
        <taxon>Betaproteobacteria</taxon>
        <taxon>Burkholderiales</taxon>
        <taxon>Burkholderiaceae</taxon>
        <taxon>Cupriavidus</taxon>
    </lineage>
</organism>
<protein>
    <submittedName>
        <fullName evidence="7">Carbohydrate kinase</fullName>
    </submittedName>
</protein>
<proteinExistence type="inferred from homology"/>
<dbReference type="Gene3D" id="3.40.1190.20">
    <property type="match status" value="1"/>
</dbReference>
<dbReference type="GO" id="GO:0005524">
    <property type="term" value="F:ATP binding"/>
    <property type="evidence" value="ECO:0007669"/>
    <property type="project" value="UniProtKB-KW"/>
</dbReference>
<reference evidence="7 8" key="1">
    <citation type="submission" date="2019-03" db="EMBL/GenBank/DDBJ databases">
        <title>Efficiently degradation of phenoxyalkanoic acid herbicides by Cupriavidus oxalaticus strain X32.</title>
        <authorList>
            <person name="Sheng X."/>
        </authorList>
    </citation>
    <scope>NUCLEOTIDE SEQUENCE [LARGE SCALE GENOMIC DNA]</scope>
    <source>
        <strain evidence="7 8">X32</strain>
    </source>
</reference>
<evidence type="ECO:0000313" key="7">
    <source>
        <dbReference type="EMBL" id="QBY49961.1"/>
    </source>
</evidence>
<evidence type="ECO:0000256" key="3">
    <source>
        <dbReference type="ARBA" id="ARBA00022741"/>
    </source>
</evidence>
<evidence type="ECO:0000259" key="6">
    <source>
        <dbReference type="Pfam" id="PF00294"/>
    </source>
</evidence>
<accession>A0A4P7LDW7</accession>
<keyword evidence="5" id="KW-0067">ATP-binding</keyword>
<dbReference type="KEGG" id="cox:E0W60_01690"/>
<sequence>MSTPTSLPRYVVFGEALTDMVRQPDGSWLGLPGGSCWNVARAGARLGLATAFAGAVSQDLFGDDLARASAAAGLDTRFLQRVPHSPFLAFVASRHPPQYFFVGDDSADLHFDAAALPAGWRQAAEVVHFGSISLVRQPLAARLCEEATQAAQAGKRIAFDPNFRDLMRTPGYAAVLAHMLRLASYVKISDEDLAGLFPGLDTCAALAQVRAMAPDATVMLTRGAQGMTLCKGDVRVEQQALRVEVADTVGCGDAAMGGWMAGVLSGAAHDLAAQARLAAAAAAVAATRAGAYPPSREEVEGLMNATARTPATTTTATRS</sequence>
<evidence type="ECO:0000256" key="5">
    <source>
        <dbReference type="ARBA" id="ARBA00022840"/>
    </source>
</evidence>
<dbReference type="InterPro" id="IPR029056">
    <property type="entry name" value="Ribokinase-like"/>
</dbReference>
<evidence type="ECO:0000256" key="4">
    <source>
        <dbReference type="ARBA" id="ARBA00022777"/>
    </source>
</evidence>
<dbReference type="AlphaFoldDB" id="A0A4P7LDW7"/>
<dbReference type="InterPro" id="IPR011611">
    <property type="entry name" value="PfkB_dom"/>
</dbReference>
<dbReference type="Pfam" id="PF00294">
    <property type="entry name" value="PfkB"/>
    <property type="match status" value="1"/>
</dbReference>
<dbReference type="STRING" id="1349762.GCA_001592245_02705"/>
<evidence type="ECO:0000313" key="8">
    <source>
        <dbReference type="Proteomes" id="UP000295294"/>
    </source>
</evidence>
<evidence type="ECO:0000256" key="2">
    <source>
        <dbReference type="ARBA" id="ARBA00022679"/>
    </source>
</evidence>
<dbReference type="CDD" id="cd01167">
    <property type="entry name" value="bac_FRK"/>
    <property type="match status" value="1"/>
</dbReference>
<comment type="similarity">
    <text evidence="1">Belongs to the carbohydrate kinase PfkB family.</text>
</comment>
<evidence type="ECO:0000256" key="1">
    <source>
        <dbReference type="ARBA" id="ARBA00010688"/>
    </source>
</evidence>
<name>A0A4P7LDW7_9BURK</name>
<dbReference type="PANTHER" id="PTHR43085:SF1">
    <property type="entry name" value="PSEUDOURIDINE KINASE-RELATED"/>
    <property type="match status" value="1"/>
</dbReference>
<dbReference type="Proteomes" id="UP000295294">
    <property type="component" value="Chromosome 1"/>
</dbReference>
<dbReference type="OrthoDB" id="9779730at2"/>
<keyword evidence="2" id="KW-0808">Transferase</keyword>
<dbReference type="InterPro" id="IPR050306">
    <property type="entry name" value="PfkB_Carbo_kinase"/>
</dbReference>
<dbReference type="RefSeq" id="WP_135702816.1">
    <property type="nucleotide sequence ID" value="NZ_CP038634.1"/>
</dbReference>